<gene>
    <name evidence="1" type="ORF">Cfor_07165</name>
</gene>
<dbReference type="PANTHER" id="PTHR47326:SF1">
    <property type="entry name" value="HTH PSQ-TYPE DOMAIN-CONTAINING PROTEIN"/>
    <property type="match status" value="1"/>
</dbReference>
<dbReference type="InterPro" id="IPR036397">
    <property type="entry name" value="RNaseH_sf"/>
</dbReference>
<evidence type="ECO:0008006" key="3">
    <source>
        <dbReference type="Google" id="ProtNLM"/>
    </source>
</evidence>
<evidence type="ECO:0000313" key="1">
    <source>
        <dbReference type="EMBL" id="GFG37433.1"/>
    </source>
</evidence>
<dbReference type="Gene3D" id="3.30.420.10">
    <property type="entry name" value="Ribonuclease H-like superfamily/Ribonuclease H"/>
    <property type="match status" value="1"/>
</dbReference>
<name>A0A6L2PXR1_COPFO</name>
<reference evidence="2" key="1">
    <citation type="submission" date="2020-01" db="EMBL/GenBank/DDBJ databases">
        <title>Draft genome sequence of the Termite Coptotermes fromosanus.</title>
        <authorList>
            <person name="Itakura S."/>
            <person name="Yosikawa Y."/>
            <person name="Umezawa K."/>
        </authorList>
    </citation>
    <scope>NUCLEOTIDE SEQUENCE [LARGE SCALE GENOMIC DNA]</scope>
</reference>
<dbReference type="PANTHER" id="PTHR47326">
    <property type="entry name" value="TRANSPOSABLE ELEMENT TC3 TRANSPOSASE-LIKE PROTEIN"/>
    <property type="match status" value="1"/>
</dbReference>
<dbReference type="OrthoDB" id="6782743at2759"/>
<organism evidence="1 2">
    <name type="scientific">Coptotermes formosanus</name>
    <name type="common">Formosan subterranean termite</name>
    <dbReference type="NCBI Taxonomy" id="36987"/>
    <lineage>
        <taxon>Eukaryota</taxon>
        <taxon>Metazoa</taxon>
        <taxon>Ecdysozoa</taxon>
        <taxon>Arthropoda</taxon>
        <taxon>Hexapoda</taxon>
        <taxon>Insecta</taxon>
        <taxon>Pterygota</taxon>
        <taxon>Neoptera</taxon>
        <taxon>Polyneoptera</taxon>
        <taxon>Dictyoptera</taxon>
        <taxon>Blattodea</taxon>
        <taxon>Blattoidea</taxon>
        <taxon>Termitoidae</taxon>
        <taxon>Rhinotermitidae</taxon>
        <taxon>Coptotermes</taxon>
    </lineage>
</organism>
<dbReference type="EMBL" id="BLKM01000700">
    <property type="protein sequence ID" value="GFG37433.1"/>
    <property type="molecule type" value="Genomic_DNA"/>
</dbReference>
<protein>
    <recommendedName>
        <fullName evidence="3">PiggyBac transposable element-derived protein domain-containing protein</fullName>
    </recommendedName>
</protein>
<keyword evidence="2" id="KW-1185">Reference proteome</keyword>
<evidence type="ECO:0000313" key="2">
    <source>
        <dbReference type="Proteomes" id="UP000502823"/>
    </source>
</evidence>
<dbReference type="GO" id="GO:0003676">
    <property type="term" value="F:nucleic acid binding"/>
    <property type="evidence" value="ECO:0007669"/>
    <property type="project" value="InterPro"/>
</dbReference>
<dbReference type="AlphaFoldDB" id="A0A6L2PXR1"/>
<dbReference type="Proteomes" id="UP000502823">
    <property type="component" value="Unassembled WGS sequence"/>
</dbReference>
<comment type="caution">
    <text evidence="1">The sequence shown here is derived from an EMBL/GenBank/DDBJ whole genome shotgun (WGS) entry which is preliminary data.</text>
</comment>
<accession>A0A6L2PXR1</accession>
<dbReference type="InParanoid" id="A0A6L2PXR1"/>
<proteinExistence type="predicted"/>
<sequence length="195" mass="23458">MKNRKPQGRQCSGRAPDNVQRVRDAFLRIPRRSARRQALTLRLKDSRFRPILHKDLHHHPHKIRVVQEINKQDKVSRHQFCNEFLNLVNKNRDIMKRLLMSDEAHFHVPRYVNEQNCSHWAPHNPHELYQRPPPSAKLTMWCAVPSYCMIGPYFFENVEGRTVSVNARRYKVMLETFLRNEVRPLQLDFLWFQKN</sequence>